<evidence type="ECO:0000256" key="1">
    <source>
        <dbReference type="ARBA" id="ARBA00022491"/>
    </source>
</evidence>
<keyword evidence="9" id="KW-1185">Reference proteome</keyword>
<gene>
    <name evidence="8" type="ORF">GCM10011577_19790</name>
</gene>
<dbReference type="PANTHER" id="PTHR30055">
    <property type="entry name" value="HTH-TYPE TRANSCRIPTIONAL REGULATOR RUTR"/>
    <property type="match status" value="1"/>
</dbReference>
<dbReference type="SUPFAM" id="SSF48498">
    <property type="entry name" value="Tetracyclin repressor-like, C-terminal domain"/>
    <property type="match status" value="1"/>
</dbReference>
<comment type="caution">
    <text evidence="8">The sequence shown here is derived from an EMBL/GenBank/DDBJ whole genome shotgun (WGS) entry which is preliminary data.</text>
</comment>
<evidence type="ECO:0000259" key="7">
    <source>
        <dbReference type="PROSITE" id="PS50977"/>
    </source>
</evidence>
<dbReference type="PANTHER" id="PTHR30055:SF151">
    <property type="entry name" value="TRANSCRIPTIONAL REGULATORY PROTEIN"/>
    <property type="match status" value="1"/>
</dbReference>
<dbReference type="RefSeq" id="WP_188810984.1">
    <property type="nucleotide sequence ID" value="NZ_BMKU01000005.1"/>
</dbReference>
<feature type="region of interest" description="Disordered" evidence="6">
    <location>
        <begin position="1"/>
        <end position="36"/>
    </location>
</feature>
<dbReference type="InterPro" id="IPR003012">
    <property type="entry name" value="Tet_transcr_reg_TetR"/>
</dbReference>
<evidence type="ECO:0000313" key="8">
    <source>
        <dbReference type="EMBL" id="GGG96626.1"/>
    </source>
</evidence>
<evidence type="ECO:0000256" key="3">
    <source>
        <dbReference type="ARBA" id="ARBA00023125"/>
    </source>
</evidence>
<evidence type="ECO:0000256" key="4">
    <source>
        <dbReference type="ARBA" id="ARBA00023163"/>
    </source>
</evidence>
<feature type="DNA-binding region" description="H-T-H motif" evidence="5">
    <location>
        <begin position="62"/>
        <end position="81"/>
    </location>
</feature>
<keyword evidence="1" id="KW-0678">Repressor</keyword>
<dbReference type="Pfam" id="PF02909">
    <property type="entry name" value="TetR_C_1"/>
    <property type="match status" value="1"/>
</dbReference>
<proteinExistence type="predicted"/>
<reference evidence="9" key="1">
    <citation type="journal article" date="2019" name="Int. J. Syst. Evol. Microbiol.">
        <title>The Global Catalogue of Microorganisms (GCM) 10K type strain sequencing project: providing services to taxonomists for standard genome sequencing and annotation.</title>
        <authorList>
            <consortium name="The Broad Institute Genomics Platform"/>
            <consortium name="The Broad Institute Genome Sequencing Center for Infectious Disease"/>
            <person name="Wu L."/>
            <person name="Ma J."/>
        </authorList>
    </citation>
    <scope>NUCLEOTIDE SEQUENCE [LARGE SCALE GENOMIC DNA]</scope>
    <source>
        <strain evidence="9">CGMCC 1.1927</strain>
    </source>
</reference>
<dbReference type="InterPro" id="IPR050109">
    <property type="entry name" value="HTH-type_TetR-like_transc_reg"/>
</dbReference>
<sequence>MLETTDERAGMPAVSATQGRNAGSAGTQRRRAGRPSAAVLDKAGITTAALELINRKGYDGLTMAALAKELDVAPSALYNHVAAKRDVLLLVEDHLTSLVDVSGFGPAPWEEAVRGWAWSYRNVFAEHTPLIPVIAVLPVTDAPQTLAMYETVSKGFLDAGFPQERIVSSIVALESFIFGSAYDVTAPADIFESGSMAEATPHFTAAVRSAEGQVDGPPADAAFSLGLEALIAGLGALREQRG</sequence>
<name>A0ABQ1XL58_9MICC</name>
<keyword evidence="4" id="KW-0804">Transcription</keyword>
<dbReference type="SUPFAM" id="SSF46689">
    <property type="entry name" value="Homeodomain-like"/>
    <property type="match status" value="1"/>
</dbReference>
<dbReference type="EMBL" id="BMKU01000005">
    <property type="protein sequence ID" value="GGG96626.1"/>
    <property type="molecule type" value="Genomic_DNA"/>
</dbReference>
<dbReference type="Pfam" id="PF00440">
    <property type="entry name" value="TetR_N"/>
    <property type="match status" value="1"/>
</dbReference>
<dbReference type="PROSITE" id="PS50977">
    <property type="entry name" value="HTH_TETR_2"/>
    <property type="match status" value="1"/>
</dbReference>
<dbReference type="InterPro" id="IPR009057">
    <property type="entry name" value="Homeodomain-like_sf"/>
</dbReference>
<evidence type="ECO:0000256" key="5">
    <source>
        <dbReference type="PROSITE-ProRule" id="PRU00335"/>
    </source>
</evidence>
<organism evidence="8 9">
    <name type="scientific">Pseudarthrobacter polychromogenes</name>
    <dbReference type="NCBI Taxonomy" id="1676"/>
    <lineage>
        <taxon>Bacteria</taxon>
        <taxon>Bacillati</taxon>
        <taxon>Actinomycetota</taxon>
        <taxon>Actinomycetes</taxon>
        <taxon>Micrococcales</taxon>
        <taxon>Micrococcaceae</taxon>
        <taxon>Pseudarthrobacter</taxon>
    </lineage>
</organism>
<keyword evidence="3 5" id="KW-0238">DNA-binding</keyword>
<dbReference type="InterPro" id="IPR036271">
    <property type="entry name" value="Tet_transcr_reg_TetR-rel_C_sf"/>
</dbReference>
<accession>A0ABQ1XL58</accession>
<dbReference type="InterPro" id="IPR001647">
    <property type="entry name" value="HTH_TetR"/>
</dbReference>
<keyword evidence="2" id="KW-0805">Transcription regulation</keyword>
<protein>
    <submittedName>
        <fullName evidence="8">Transcriptional regulator, TetR family protein</fullName>
    </submittedName>
</protein>
<dbReference type="PRINTS" id="PR00400">
    <property type="entry name" value="TETREPRESSOR"/>
</dbReference>
<dbReference type="Proteomes" id="UP000596938">
    <property type="component" value="Unassembled WGS sequence"/>
</dbReference>
<evidence type="ECO:0000256" key="2">
    <source>
        <dbReference type="ARBA" id="ARBA00023015"/>
    </source>
</evidence>
<dbReference type="PRINTS" id="PR00455">
    <property type="entry name" value="HTHTETR"/>
</dbReference>
<feature type="compositionally biased region" description="Polar residues" evidence="6">
    <location>
        <begin position="15"/>
        <end position="27"/>
    </location>
</feature>
<evidence type="ECO:0000313" key="9">
    <source>
        <dbReference type="Proteomes" id="UP000596938"/>
    </source>
</evidence>
<evidence type="ECO:0000256" key="6">
    <source>
        <dbReference type="SAM" id="MobiDB-lite"/>
    </source>
</evidence>
<dbReference type="InterPro" id="IPR004111">
    <property type="entry name" value="Repressor_TetR_C"/>
</dbReference>
<dbReference type="Gene3D" id="1.10.357.10">
    <property type="entry name" value="Tetracycline Repressor, domain 2"/>
    <property type="match status" value="1"/>
</dbReference>
<feature type="domain" description="HTH tetR-type" evidence="7">
    <location>
        <begin position="39"/>
        <end position="99"/>
    </location>
</feature>